<proteinExistence type="predicted"/>
<gene>
    <name evidence="1" type="ORF">FNAPI_12689</name>
</gene>
<reference evidence="1 2" key="1">
    <citation type="submission" date="2020-05" db="EMBL/GenBank/DDBJ databases">
        <title>Identification and distribution of gene clusters putatively required for synthesis of sphingolipid metabolism inhibitors in phylogenetically diverse species of the filamentous fungus Fusarium.</title>
        <authorList>
            <person name="Kim H.-S."/>
            <person name="Busman M."/>
            <person name="Brown D.W."/>
            <person name="Divon H."/>
            <person name="Uhlig S."/>
            <person name="Proctor R.H."/>
        </authorList>
    </citation>
    <scope>NUCLEOTIDE SEQUENCE [LARGE SCALE GENOMIC DNA]</scope>
    <source>
        <strain evidence="1 2">NRRL 25196</strain>
    </source>
</reference>
<protein>
    <submittedName>
        <fullName evidence="1">Uncharacterized protein</fullName>
    </submittedName>
</protein>
<organism evidence="1 2">
    <name type="scientific">Fusarium napiforme</name>
    <dbReference type="NCBI Taxonomy" id="42672"/>
    <lineage>
        <taxon>Eukaryota</taxon>
        <taxon>Fungi</taxon>
        <taxon>Dikarya</taxon>
        <taxon>Ascomycota</taxon>
        <taxon>Pezizomycotina</taxon>
        <taxon>Sordariomycetes</taxon>
        <taxon>Hypocreomycetidae</taxon>
        <taxon>Hypocreales</taxon>
        <taxon>Nectriaceae</taxon>
        <taxon>Fusarium</taxon>
        <taxon>Fusarium fujikuroi species complex</taxon>
    </lineage>
</organism>
<name>A0A8H5IA47_9HYPO</name>
<dbReference type="EMBL" id="JAAOAO010000682">
    <property type="protein sequence ID" value="KAF5533400.1"/>
    <property type="molecule type" value="Genomic_DNA"/>
</dbReference>
<keyword evidence="2" id="KW-1185">Reference proteome</keyword>
<accession>A0A8H5IA47</accession>
<dbReference type="Proteomes" id="UP000574317">
    <property type="component" value="Unassembled WGS sequence"/>
</dbReference>
<evidence type="ECO:0000313" key="2">
    <source>
        <dbReference type="Proteomes" id="UP000574317"/>
    </source>
</evidence>
<dbReference type="AlphaFoldDB" id="A0A8H5IA47"/>
<sequence length="88" mass="9475">MQLNGSHGLPEKPIRSGMLTVLELESIASRPVFPANTPDQLVALSSGGFAFFTYPLSSSTIPQIILFPLTHSNDSLMPALLVFAVRYG</sequence>
<evidence type="ECO:0000313" key="1">
    <source>
        <dbReference type="EMBL" id="KAF5533400.1"/>
    </source>
</evidence>
<comment type="caution">
    <text evidence="1">The sequence shown here is derived from an EMBL/GenBank/DDBJ whole genome shotgun (WGS) entry which is preliminary data.</text>
</comment>